<keyword evidence="1" id="KW-0472">Membrane</keyword>
<sequence length="134" mass="14148">LAAGLLLAASALMVWAQRCLDRGRQGRLRLAVLLAMGAAIGALALDLGVYLQIGLAPRADAWSATVAALVAWQCFHALVLLVMGSYVLARSWAGRLRGNARATLDNTALMWHGTVAQALAGMALVRWLPAWMGG</sequence>
<dbReference type="InterPro" id="IPR013833">
    <property type="entry name" value="Cyt_c_oxidase_su3_a-hlx"/>
</dbReference>
<accession>A0A9X8CY71</accession>
<evidence type="ECO:0000313" key="3">
    <source>
        <dbReference type="Proteomes" id="UP000265619"/>
    </source>
</evidence>
<dbReference type="GO" id="GO:0004129">
    <property type="term" value="F:cytochrome-c oxidase activity"/>
    <property type="evidence" value="ECO:0007669"/>
    <property type="project" value="InterPro"/>
</dbReference>
<dbReference type="InterPro" id="IPR035973">
    <property type="entry name" value="Cyt_c_oxidase_su3-like_sf"/>
</dbReference>
<organism evidence="2 3">
    <name type="scientific">Acidovorax cavernicola</name>
    <dbReference type="NCBI Taxonomy" id="1675792"/>
    <lineage>
        <taxon>Bacteria</taxon>
        <taxon>Pseudomonadati</taxon>
        <taxon>Pseudomonadota</taxon>
        <taxon>Betaproteobacteria</taxon>
        <taxon>Burkholderiales</taxon>
        <taxon>Comamonadaceae</taxon>
        <taxon>Acidovorax</taxon>
    </lineage>
</organism>
<dbReference type="SUPFAM" id="SSF81452">
    <property type="entry name" value="Cytochrome c oxidase subunit III-like"/>
    <property type="match status" value="1"/>
</dbReference>
<dbReference type="Proteomes" id="UP000265619">
    <property type="component" value="Unassembled WGS sequence"/>
</dbReference>
<feature type="non-terminal residue" evidence="2">
    <location>
        <position position="1"/>
    </location>
</feature>
<evidence type="ECO:0000256" key="1">
    <source>
        <dbReference type="SAM" id="Phobius"/>
    </source>
</evidence>
<feature type="transmembrane region" description="Helical" evidence="1">
    <location>
        <begin position="65"/>
        <end position="89"/>
    </location>
</feature>
<dbReference type="Gene3D" id="1.20.120.80">
    <property type="entry name" value="Cytochrome c oxidase, subunit III, four-helix bundle"/>
    <property type="match status" value="1"/>
</dbReference>
<dbReference type="EMBL" id="QXMN01000165">
    <property type="protein sequence ID" value="RIX71361.1"/>
    <property type="molecule type" value="Genomic_DNA"/>
</dbReference>
<dbReference type="AlphaFoldDB" id="A0A9X8CY71"/>
<comment type="caution">
    <text evidence="2">The sequence shown here is derived from an EMBL/GenBank/DDBJ whole genome shotgun (WGS) entry which is preliminary data.</text>
</comment>
<keyword evidence="1" id="KW-0812">Transmembrane</keyword>
<keyword evidence="1" id="KW-1133">Transmembrane helix</keyword>
<gene>
    <name evidence="2" type="ORF">D3H34_32070</name>
</gene>
<feature type="transmembrane region" description="Helical" evidence="1">
    <location>
        <begin position="109"/>
        <end position="128"/>
    </location>
</feature>
<name>A0A9X8CY71_9BURK</name>
<evidence type="ECO:0000313" key="2">
    <source>
        <dbReference type="EMBL" id="RIX71361.1"/>
    </source>
</evidence>
<protein>
    <submittedName>
        <fullName evidence="2">Cytochrome ubiquinol oxidase subunit I</fullName>
    </submittedName>
</protein>
<dbReference type="GO" id="GO:0022904">
    <property type="term" value="P:respiratory electron transport chain"/>
    <property type="evidence" value="ECO:0007669"/>
    <property type="project" value="InterPro"/>
</dbReference>
<proteinExistence type="predicted"/>
<feature type="transmembrane region" description="Helical" evidence="1">
    <location>
        <begin position="32"/>
        <end position="53"/>
    </location>
</feature>
<dbReference type="GO" id="GO:0016020">
    <property type="term" value="C:membrane"/>
    <property type="evidence" value="ECO:0007669"/>
    <property type="project" value="InterPro"/>
</dbReference>
<keyword evidence="3" id="KW-1185">Reference proteome</keyword>
<reference evidence="2 3" key="1">
    <citation type="submission" date="2018-09" db="EMBL/GenBank/DDBJ databases">
        <title>Acidovorax cavernicola nov. sp. isolated from Gruta de las Maravillas (Aracena, Spain).</title>
        <authorList>
            <person name="Jurado V."/>
            <person name="Gutierrez-Patricio S."/>
            <person name="Gonzalez-Pimentel J.L."/>
            <person name="Miller A.Z."/>
            <person name="Laiz L."/>
            <person name="Saiz-Jimenez C."/>
        </authorList>
    </citation>
    <scope>NUCLEOTIDE SEQUENCE [LARGE SCALE GENOMIC DNA]</scope>
    <source>
        <strain evidence="2 3">1011MAR4D40.2</strain>
    </source>
</reference>